<feature type="region of interest" description="Disordered" evidence="1">
    <location>
        <begin position="24"/>
        <end position="49"/>
    </location>
</feature>
<dbReference type="EMBL" id="JADYTN010000005">
    <property type="protein sequence ID" value="MCF2563153.1"/>
    <property type="molecule type" value="Genomic_DNA"/>
</dbReference>
<keyword evidence="4" id="KW-1185">Reference proteome</keyword>
<organism evidence="3 4">
    <name type="scientific">Xylanibacter brevis</name>
    <dbReference type="NCBI Taxonomy" id="83231"/>
    <lineage>
        <taxon>Bacteria</taxon>
        <taxon>Pseudomonadati</taxon>
        <taxon>Bacteroidota</taxon>
        <taxon>Bacteroidia</taxon>
        <taxon>Bacteroidales</taxon>
        <taxon>Prevotellaceae</taxon>
        <taxon>Xylanibacter</taxon>
    </lineage>
</organism>
<dbReference type="InterPro" id="IPR025668">
    <property type="entry name" value="Tnp_DDE_dom"/>
</dbReference>
<accession>A0ABS9CDG8</accession>
<proteinExistence type="predicted"/>
<feature type="compositionally biased region" description="Polar residues" evidence="1">
    <location>
        <begin position="28"/>
        <end position="46"/>
    </location>
</feature>
<name>A0ABS9CDG8_9BACT</name>
<evidence type="ECO:0000313" key="4">
    <source>
        <dbReference type="Proteomes" id="UP001200470"/>
    </source>
</evidence>
<gene>
    <name evidence="3" type="ORF">I6E12_03380</name>
</gene>
<protein>
    <submittedName>
        <fullName evidence="3">Transposase</fullName>
    </submittedName>
</protein>
<dbReference type="Proteomes" id="UP001200470">
    <property type="component" value="Unassembled WGS sequence"/>
</dbReference>
<evidence type="ECO:0000256" key="1">
    <source>
        <dbReference type="SAM" id="MobiDB-lite"/>
    </source>
</evidence>
<feature type="domain" description="Transposase DDE" evidence="2">
    <location>
        <begin position="46"/>
        <end position="128"/>
    </location>
</feature>
<dbReference type="Pfam" id="PF13701">
    <property type="entry name" value="DDE_Tnp_1_4"/>
    <property type="match status" value="1"/>
</dbReference>
<comment type="caution">
    <text evidence="3">The sequence shown here is derived from an EMBL/GenBank/DDBJ whole genome shotgun (WGS) entry which is preliminary data.</text>
</comment>
<reference evidence="3 4" key="1">
    <citation type="submission" date="2020-12" db="EMBL/GenBank/DDBJ databases">
        <title>Whole genome sequences of gut porcine anaerobes.</title>
        <authorList>
            <person name="Kubasova T."/>
            <person name="Jahodarova E."/>
            <person name="Rychlik I."/>
        </authorList>
    </citation>
    <scope>NUCLEOTIDE SEQUENCE [LARGE SCALE GENOMIC DNA]</scope>
    <source>
        <strain evidence="3 4">An925</strain>
    </source>
</reference>
<evidence type="ECO:0000259" key="2">
    <source>
        <dbReference type="Pfam" id="PF13701"/>
    </source>
</evidence>
<sequence length="138" mass="15464">MSCRGNGQHRLEAKASLSISITKEKKGSSFQKHQRSAVTDGSSLPNKNKKIRVDFNAPGMFPNGGLILLGNMHGALAWKIGHLIPDFRRQEFVHHSYMEIVSQRIGQILCGYEDANDCNQLRGDSAYTYTKTKEENHC</sequence>
<evidence type="ECO:0000313" key="3">
    <source>
        <dbReference type="EMBL" id="MCF2563153.1"/>
    </source>
</evidence>